<dbReference type="InterPro" id="IPR051687">
    <property type="entry name" value="Peroxisomal_Beta-Oxidation"/>
</dbReference>
<gene>
    <name evidence="4" type="ORF">V3851_08825</name>
</gene>
<dbReference type="PRINTS" id="PR00081">
    <property type="entry name" value="GDHRDH"/>
</dbReference>
<keyword evidence="5" id="KW-1185">Reference proteome</keyword>
<reference evidence="4 5" key="1">
    <citation type="submission" date="2024-02" db="EMBL/GenBank/DDBJ databases">
        <title>A nitrogen-fixing paenibacillus bacterium.</title>
        <authorList>
            <person name="Zhang W.L."/>
            <person name="Chen S.F."/>
        </authorList>
    </citation>
    <scope>NUCLEOTIDE SEQUENCE [LARGE SCALE GENOMIC DNA]</scope>
    <source>
        <strain evidence="4 5">M1</strain>
    </source>
</reference>
<dbReference type="Pfam" id="PF00106">
    <property type="entry name" value="adh_short"/>
    <property type="match status" value="1"/>
</dbReference>
<evidence type="ECO:0000256" key="1">
    <source>
        <dbReference type="ARBA" id="ARBA00006484"/>
    </source>
</evidence>
<dbReference type="EMBL" id="JAZHPZ010000003">
    <property type="protein sequence ID" value="MEF2965931.1"/>
    <property type="molecule type" value="Genomic_DNA"/>
</dbReference>
<organism evidence="4 5">
    <name type="scientific">Paenibacillus haidiansis</name>
    <dbReference type="NCBI Taxonomy" id="1574488"/>
    <lineage>
        <taxon>Bacteria</taxon>
        <taxon>Bacillati</taxon>
        <taxon>Bacillota</taxon>
        <taxon>Bacilli</taxon>
        <taxon>Bacillales</taxon>
        <taxon>Paenibacillaceae</taxon>
        <taxon>Paenibacillus</taxon>
    </lineage>
</organism>
<dbReference type="PANTHER" id="PTHR45024">
    <property type="entry name" value="DEHYDROGENASES, SHORT CHAIN"/>
    <property type="match status" value="1"/>
</dbReference>
<proteinExistence type="inferred from homology"/>
<dbReference type="InterPro" id="IPR020904">
    <property type="entry name" value="Sc_DH/Rdtase_CS"/>
</dbReference>
<evidence type="ECO:0000313" key="5">
    <source>
        <dbReference type="Proteomes" id="UP001306950"/>
    </source>
</evidence>
<comment type="similarity">
    <text evidence="1 3">Belongs to the short-chain dehydrogenases/reductases (SDR) family.</text>
</comment>
<dbReference type="PANTHER" id="PTHR45024:SF2">
    <property type="entry name" value="SCP2 DOMAIN-CONTAINING PROTEIN"/>
    <property type="match status" value="1"/>
</dbReference>
<evidence type="ECO:0000313" key="4">
    <source>
        <dbReference type="EMBL" id="MEF2965931.1"/>
    </source>
</evidence>
<dbReference type="RefSeq" id="WP_331846154.1">
    <property type="nucleotide sequence ID" value="NZ_JAZHPZ010000003.1"/>
</dbReference>
<name>A0ABU7VQ98_9BACL</name>
<dbReference type="PRINTS" id="PR00080">
    <property type="entry name" value="SDRFAMILY"/>
</dbReference>
<dbReference type="Proteomes" id="UP001306950">
    <property type="component" value="Unassembled WGS sequence"/>
</dbReference>
<dbReference type="InterPro" id="IPR036291">
    <property type="entry name" value="NAD(P)-bd_dom_sf"/>
</dbReference>
<dbReference type="InterPro" id="IPR002347">
    <property type="entry name" value="SDR_fam"/>
</dbReference>
<keyword evidence="2" id="KW-0560">Oxidoreductase</keyword>
<dbReference type="PROSITE" id="PS00061">
    <property type="entry name" value="ADH_SHORT"/>
    <property type="match status" value="1"/>
</dbReference>
<accession>A0ABU7VQ98</accession>
<dbReference type="Gene3D" id="3.40.50.720">
    <property type="entry name" value="NAD(P)-binding Rossmann-like Domain"/>
    <property type="match status" value="1"/>
</dbReference>
<dbReference type="SUPFAM" id="SSF51735">
    <property type="entry name" value="NAD(P)-binding Rossmann-fold domains"/>
    <property type="match status" value="1"/>
</dbReference>
<sequence length="300" mass="32241">MAQISFHNEVAVITGSALGLGKTYSTLLTDRGASVVVNDIATDKHGDSLAEKTVSELKKRGGDAIADTHSVAVREGVDALIDQTMERYGKVDILVHNAGKMITKPLEMMSDLEWSSLMDVHLQGAFYLLRRVLPIMRKQEYGRIVLIASSTGMFGLQDHAGYAAAKSGVVGLGLSVAAELESSGICCNLVSPFASTVQTSNAVNPLMADQYDPEWVAPLVAYLCSGICKSNGNLYVAGGGYFARSGICEAEGISINRESLNIEEIADRFGTISDMSNSVYLPSITHAGRKLFKSLLRRER</sequence>
<comment type="caution">
    <text evidence="4">The sequence shown here is derived from an EMBL/GenBank/DDBJ whole genome shotgun (WGS) entry which is preliminary data.</text>
</comment>
<evidence type="ECO:0000256" key="3">
    <source>
        <dbReference type="RuleBase" id="RU000363"/>
    </source>
</evidence>
<evidence type="ECO:0000256" key="2">
    <source>
        <dbReference type="ARBA" id="ARBA00023002"/>
    </source>
</evidence>
<protein>
    <submittedName>
        <fullName evidence="4">SDR family NAD(P)-dependent oxidoreductase</fullName>
    </submittedName>
</protein>